<reference evidence="2" key="1">
    <citation type="journal article" date="2022" name="Mol. Ecol. Resour.">
        <title>The genomes of chicory, endive, great burdock and yacon provide insights into Asteraceae palaeo-polyploidization history and plant inulin production.</title>
        <authorList>
            <person name="Fan W."/>
            <person name="Wang S."/>
            <person name="Wang H."/>
            <person name="Wang A."/>
            <person name="Jiang F."/>
            <person name="Liu H."/>
            <person name="Zhao H."/>
            <person name="Xu D."/>
            <person name="Zhang Y."/>
        </authorList>
    </citation>
    <scope>NUCLEOTIDE SEQUENCE [LARGE SCALE GENOMIC DNA]</scope>
    <source>
        <strain evidence="2">cv. Yunnan</strain>
    </source>
</reference>
<dbReference type="Proteomes" id="UP001056120">
    <property type="component" value="Linkage Group LG11"/>
</dbReference>
<dbReference type="EMBL" id="CM042028">
    <property type="protein sequence ID" value="KAI3799606.1"/>
    <property type="molecule type" value="Genomic_DNA"/>
</dbReference>
<reference evidence="1 2" key="2">
    <citation type="journal article" date="2022" name="Mol. Ecol. Resour.">
        <title>The genomes of chicory, endive, great burdock and yacon provide insights into Asteraceae paleo-polyploidization history and plant inulin production.</title>
        <authorList>
            <person name="Fan W."/>
            <person name="Wang S."/>
            <person name="Wang H."/>
            <person name="Wang A."/>
            <person name="Jiang F."/>
            <person name="Liu H."/>
            <person name="Zhao H."/>
            <person name="Xu D."/>
            <person name="Zhang Y."/>
        </authorList>
    </citation>
    <scope>NUCLEOTIDE SEQUENCE [LARGE SCALE GENOMIC DNA]</scope>
    <source>
        <strain evidence="2">cv. Yunnan</strain>
        <tissue evidence="1">Leaves</tissue>
    </source>
</reference>
<proteinExistence type="predicted"/>
<accession>A0ACB9HWD4</accession>
<evidence type="ECO:0000313" key="2">
    <source>
        <dbReference type="Proteomes" id="UP001056120"/>
    </source>
</evidence>
<name>A0ACB9HWD4_9ASTR</name>
<protein>
    <submittedName>
        <fullName evidence="1">Uncharacterized protein</fullName>
    </submittedName>
</protein>
<keyword evidence="2" id="KW-1185">Reference proteome</keyword>
<comment type="caution">
    <text evidence="1">The sequence shown here is derived from an EMBL/GenBank/DDBJ whole genome shotgun (WGS) entry which is preliminary data.</text>
</comment>
<gene>
    <name evidence="1" type="ORF">L1987_34905</name>
</gene>
<organism evidence="1 2">
    <name type="scientific">Smallanthus sonchifolius</name>
    <dbReference type="NCBI Taxonomy" id="185202"/>
    <lineage>
        <taxon>Eukaryota</taxon>
        <taxon>Viridiplantae</taxon>
        <taxon>Streptophyta</taxon>
        <taxon>Embryophyta</taxon>
        <taxon>Tracheophyta</taxon>
        <taxon>Spermatophyta</taxon>
        <taxon>Magnoliopsida</taxon>
        <taxon>eudicotyledons</taxon>
        <taxon>Gunneridae</taxon>
        <taxon>Pentapetalae</taxon>
        <taxon>asterids</taxon>
        <taxon>campanulids</taxon>
        <taxon>Asterales</taxon>
        <taxon>Asteraceae</taxon>
        <taxon>Asteroideae</taxon>
        <taxon>Heliantheae alliance</taxon>
        <taxon>Millerieae</taxon>
        <taxon>Smallanthus</taxon>
    </lineage>
</organism>
<evidence type="ECO:0000313" key="1">
    <source>
        <dbReference type="EMBL" id="KAI3799606.1"/>
    </source>
</evidence>
<sequence length="161" mass="18698">MKNIDGAWFGKGKTRGEEKLLLKLNEGGEKYEKEAAELVWKKVANRIMVKLKRWWRDRRFPIFAKTHFLNSARKRELFQYLAPLLWNSFGTIAALLQYLSREYSCLTRVENILLLVVSNTTDKLSNCSNTKLWIFSSVFNVRQHIGCVIIPKKPLEACGFG</sequence>